<sequence>MIDIVHDWRPVKPVQRTGRSWQTGLPGPMIILSWNCRGLSVPSVIPNLRNIAQGNRLDILFLAETLSKAHKMEKIRVMLQYDSCISIEVEGRSGGLAVMWKDSVKCRVLNYSRNFINLIVEDDVNGNGCCLDITVIQNEVGDISFKDGGEGKGKDSKKRSWRTRWKWKANARAKVKEIEKLENGANEIVTGQNNLCEVAKKYFEELFKPKGGVQDSVVSLISSRVSYDDNAYLVAPITRSALFQMHPDKSPGPDEFNPAFFQNFWDLCGDAVFVAAKEWLERGYFPLSLNDTNICLIPKCDRPNSMKDFRPISLCNVLYKMISKLLANRLKKVLDKCISEEQYAFVEGRSIIDNALIAIKIIHTLKRKTKGVKGELALKIDISKTYDRVEWSFLKGEDLLNIMGVRHVMGTGNYLGLPSIVGRSKKETFAYIKYRIWKRINSWRSRPLSKAGKEVMIKSVLQSMLTYVMNIYLLPDSLINDIERMINDFWWGGGDNNNKGIRWLAWDKMVCTKEEGGLRFQDFHAFNMAMVDKQGWNFINNPTSMVARIFKSRWRIGDGSNIKVMNEPWLRPEDGGWMQAPQNQDEVVNNILVVPLLDFIEEDTLIYSEEKDGVYSVRFGYRKLMRERNSRGRPREKEEWGIREAWTVMGINHLIQSRLQTYNNTKDEILDICYNENKVDAGKMDVLLWNIWQNRNNQVWNNSKLNAQQVGLQALHIWQDWMTTKGLIEENQQTEILQQPTTHSSQQWHPPVHGFLKCNVDASFFDAVGAT</sequence>
<dbReference type="AlphaFoldDB" id="A0A2Z6N441"/>
<organism evidence="2 3">
    <name type="scientific">Trifolium subterraneum</name>
    <name type="common">Subterranean clover</name>
    <dbReference type="NCBI Taxonomy" id="3900"/>
    <lineage>
        <taxon>Eukaryota</taxon>
        <taxon>Viridiplantae</taxon>
        <taxon>Streptophyta</taxon>
        <taxon>Embryophyta</taxon>
        <taxon>Tracheophyta</taxon>
        <taxon>Spermatophyta</taxon>
        <taxon>Magnoliopsida</taxon>
        <taxon>eudicotyledons</taxon>
        <taxon>Gunneridae</taxon>
        <taxon>Pentapetalae</taxon>
        <taxon>rosids</taxon>
        <taxon>fabids</taxon>
        <taxon>Fabales</taxon>
        <taxon>Fabaceae</taxon>
        <taxon>Papilionoideae</taxon>
        <taxon>50 kb inversion clade</taxon>
        <taxon>NPAAA clade</taxon>
        <taxon>Hologalegina</taxon>
        <taxon>IRL clade</taxon>
        <taxon>Trifolieae</taxon>
        <taxon>Trifolium</taxon>
    </lineage>
</organism>
<accession>A0A2Z6N441</accession>
<proteinExistence type="predicted"/>
<keyword evidence="3" id="KW-1185">Reference proteome</keyword>
<dbReference type="InterPro" id="IPR036691">
    <property type="entry name" value="Endo/exonu/phosph_ase_sf"/>
</dbReference>
<dbReference type="InterPro" id="IPR000477">
    <property type="entry name" value="RT_dom"/>
</dbReference>
<dbReference type="Proteomes" id="UP000242715">
    <property type="component" value="Unassembled WGS sequence"/>
</dbReference>
<evidence type="ECO:0000313" key="3">
    <source>
        <dbReference type="Proteomes" id="UP000242715"/>
    </source>
</evidence>
<dbReference type="Pfam" id="PF00078">
    <property type="entry name" value="RVT_1"/>
    <property type="match status" value="1"/>
</dbReference>
<reference evidence="3" key="1">
    <citation type="journal article" date="2017" name="Front. Plant Sci.">
        <title>Climate Clever Clovers: New Paradigm to Reduce the Environmental Footprint of Ruminants by Breeding Low Methanogenic Forages Utilizing Haplotype Variation.</title>
        <authorList>
            <person name="Kaur P."/>
            <person name="Appels R."/>
            <person name="Bayer P.E."/>
            <person name="Keeble-Gagnere G."/>
            <person name="Wang J."/>
            <person name="Hirakawa H."/>
            <person name="Shirasawa K."/>
            <person name="Vercoe P."/>
            <person name="Stefanova K."/>
            <person name="Durmic Z."/>
            <person name="Nichols P."/>
            <person name="Revell C."/>
            <person name="Isobe S.N."/>
            <person name="Edwards D."/>
            <person name="Erskine W."/>
        </authorList>
    </citation>
    <scope>NUCLEOTIDE SEQUENCE [LARGE SCALE GENOMIC DNA]</scope>
    <source>
        <strain evidence="3">cv. Daliak</strain>
    </source>
</reference>
<dbReference type="PANTHER" id="PTHR33116">
    <property type="entry name" value="REVERSE TRANSCRIPTASE ZINC-BINDING DOMAIN-CONTAINING PROTEIN-RELATED-RELATED"/>
    <property type="match status" value="1"/>
</dbReference>
<dbReference type="SUPFAM" id="SSF56672">
    <property type="entry name" value="DNA/RNA polymerases"/>
    <property type="match status" value="1"/>
</dbReference>
<gene>
    <name evidence="2" type="ORF">TSUD_320910</name>
</gene>
<evidence type="ECO:0000259" key="1">
    <source>
        <dbReference type="Pfam" id="PF00078"/>
    </source>
</evidence>
<dbReference type="OrthoDB" id="10056483at2759"/>
<evidence type="ECO:0000313" key="2">
    <source>
        <dbReference type="EMBL" id="GAU39678.1"/>
    </source>
</evidence>
<name>A0A2Z6N441_TRISU</name>
<dbReference type="PANTHER" id="PTHR33116:SF86">
    <property type="entry name" value="REVERSE TRANSCRIPTASE DOMAIN-CONTAINING PROTEIN"/>
    <property type="match status" value="1"/>
</dbReference>
<dbReference type="Gene3D" id="3.60.10.10">
    <property type="entry name" value="Endonuclease/exonuclease/phosphatase"/>
    <property type="match status" value="1"/>
</dbReference>
<dbReference type="SUPFAM" id="SSF56219">
    <property type="entry name" value="DNase I-like"/>
    <property type="match status" value="1"/>
</dbReference>
<feature type="domain" description="Reverse transcriptase" evidence="1">
    <location>
        <begin position="297"/>
        <end position="394"/>
    </location>
</feature>
<dbReference type="CDD" id="cd01650">
    <property type="entry name" value="RT_nLTR_like"/>
    <property type="match status" value="1"/>
</dbReference>
<dbReference type="EMBL" id="DF973773">
    <property type="protein sequence ID" value="GAU39678.1"/>
    <property type="molecule type" value="Genomic_DNA"/>
</dbReference>
<dbReference type="InterPro" id="IPR043502">
    <property type="entry name" value="DNA/RNA_pol_sf"/>
</dbReference>
<protein>
    <recommendedName>
        <fullName evidence="1">Reverse transcriptase domain-containing protein</fullName>
    </recommendedName>
</protein>